<comment type="pathway">
    <text evidence="2">Glycan metabolism; osmoregulated periplasmic glucan (OPG) biosynthesis.</text>
</comment>
<keyword evidence="15" id="KW-1185">Reference proteome</keyword>
<keyword evidence="7 14" id="KW-0328">Glycosyltransferase</keyword>
<dbReference type="GO" id="GO:0016757">
    <property type="term" value="F:glycosyltransferase activity"/>
    <property type="evidence" value="ECO:0007669"/>
    <property type="project" value="UniProtKB-KW"/>
</dbReference>
<comment type="similarity">
    <text evidence="3">Belongs to the glycosyltransferase 2 family. OpgH subfamily.</text>
</comment>
<evidence type="ECO:0000313" key="15">
    <source>
        <dbReference type="Proteomes" id="UP001553161"/>
    </source>
</evidence>
<dbReference type="InterPro" id="IPR029044">
    <property type="entry name" value="Nucleotide-diphossugar_trans"/>
</dbReference>
<keyword evidence="8 14" id="KW-0808">Transferase</keyword>
<evidence type="ECO:0000256" key="5">
    <source>
        <dbReference type="ARBA" id="ARBA00022475"/>
    </source>
</evidence>
<keyword evidence="5" id="KW-1003">Cell membrane</keyword>
<keyword evidence="9 12" id="KW-0812">Transmembrane</keyword>
<dbReference type="InterPro" id="IPR001173">
    <property type="entry name" value="Glyco_trans_2-like"/>
</dbReference>
<evidence type="ECO:0000256" key="2">
    <source>
        <dbReference type="ARBA" id="ARBA00005001"/>
    </source>
</evidence>
<keyword evidence="6" id="KW-0997">Cell inner membrane</keyword>
<evidence type="ECO:0000256" key="10">
    <source>
        <dbReference type="ARBA" id="ARBA00022989"/>
    </source>
</evidence>
<feature type="transmembrane region" description="Helical" evidence="12">
    <location>
        <begin position="30"/>
        <end position="52"/>
    </location>
</feature>
<accession>A0ABV3LAN0</accession>
<feature type="transmembrane region" description="Helical" evidence="12">
    <location>
        <begin position="544"/>
        <end position="566"/>
    </location>
</feature>
<feature type="transmembrane region" description="Helical" evidence="12">
    <location>
        <begin position="419"/>
        <end position="435"/>
    </location>
</feature>
<dbReference type="NCBIfam" id="NF003958">
    <property type="entry name" value="PRK05454.2-1"/>
    <property type="match status" value="1"/>
</dbReference>
<evidence type="ECO:0000256" key="7">
    <source>
        <dbReference type="ARBA" id="ARBA00022676"/>
    </source>
</evidence>
<evidence type="ECO:0000256" key="11">
    <source>
        <dbReference type="ARBA" id="ARBA00023136"/>
    </source>
</evidence>
<dbReference type="SUPFAM" id="SSF53448">
    <property type="entry name" value="Nucleotide-diphospho-sugar transferases"/>
    <property type="match status" value="1"/>
</dbReference>
<keyword evidence="11 12" id="KW-0472">Membrane</keyword>
<evidence type="ECO:0000256" key="12">
    <source>
        <dbReference type="SAM" id="Phobius"/>
    </source>
</evidence>
<dbReference type="Pfam" id="PF13632">
    <property type="entry name" value="Glyco_trans_2_3"/>
    <property type="match status" value="1"/>
</dbReference>
<evidence type="ECO:0000313" key="14">
    <source>
        <dbReference type="EMBL" id="MEV8468603.1"/>
    </source>
</evidence>
<reference evidence="14 15" key="1">
    <citation type="submission" date="2024-07" db="EMBL/GenBank/DDBJ databases">
        <authorList>
            <person name="Kang M."/>
        </authorList>
    </citation>
    <scope>NUCLEOTIDE SEQUENCE [LARGE SCALE GENOMIC DNA]</scope>
    <source>
        <strain evidence="14 15">DFM31</strain>
    </source>
</reference>
<feature type="domain" description="Glycosyltransferase 2-like" evidence="13">
    <location>
        <begin position="213"/>
        <end position="410"/>
    </location>
</feature>
<feature type="transmembrane region" description="Helical" evidence="12">
    <location>
        <begin position="384"/>
        <end position="407"/>
    </location>
</feature>
<gene>
    <name evidence="14" type="primary">mdoH</name>
    <name evidence="14" type="ORF">AB0T83_17665</name>
</gene>
<comment type="subcellular location">
    <subcellularLocation>
        <location evidence="1">Cell inner membrane</location>
        <topology evidence="1">Multi-pass membrane protein</topology>
    </subcellularLocation>
</comment>
<dbReference type="PANTHER" id="PTHR43867:SF5">
    <property type="entry name" value="GLUCANS BIOSYNTHESIS GLUCOSYLTRANSFERASE H"/>
    <property type="match status" value="1"/>
</dbReference>
<organism evidence="14 15">
    <name type="scientific">Meridianimarinicoccus marinus</name>
    <dbReference type="NCBI Taxonomy" id="3231483"/>
    <lineage>
        <taxon>Bacteria</taxon>
        <taxon>Pseudomonadati</taxon>
        <taxon>Pseudomonadota</taxon>
        <taxon>Alphaproteobacteria</taxon>
        <taxon>Rhodobacterales</taxon>
        <taxon>Paracoccaceae</taxon>
        <taxon>Meridianimarinicoccus</taxon>
    </lineage>
</organism>
<evidence type="ECO:0000256" key="4">
    <source>
        <dbReference type="ARBA" id="ARBA00020585"/>
    </source>
</evidence>
<dbReference type="EMBL" id="JBFBVU010000033">
    <property type="protein sequence ID" value="MEV8468603.1"/>
    <property type="molecule type" value="Genomic_DNA"/>
</dbReference>
<evidence type="ECO:0000256" key="9">
    <source>
        <dbReference type="ARBA" id="ARBA00022692"/>
    </source>
</evidence>
<dbReference type="Gene3D" id="3.90.550.10">
    <property type="entry name" value="Spore Coat Polysaccharide Biosynthesis Protein SpsA, Chain A"/>
    <property type="match status" value="1"/>
</dbReference>
<keyword evidence="10 12" id="KW-1133">Transmembrane helix</keyword>
<evidence type="ECO:0000256" key="3">
    <source>
        <dbReference type="ARBA" id="ARBA00009337"/>
    </source>
</evidence>
<protein>
    <recommendedName>
        <fullName evidence="4">Glucans biosynthesis glucosyltransferase H</fullName>
    </recommendedName>
</protein>
<evidence type="ECO:0000259" key="13">
    <source>
        <dbReference type="Pfam" id="PF13632"/>
    </source>
</evidence>
<proteinExistence type="inferred from homology"/>
<evidence type="ECO:0000256" key="6">
    <source>
        <dbReference type="ARBA" id="ARBA00022519"/>
    </source>
</evidence>
<dbReference type="PANTHER" id="PTHR43867">
    <property type="entry name" value="CELLULOSE SYNTHASE CATALYTIC SUBUNIT A [UDP-FORMING]"/>
    <property type="match status" value="1"/>
</dbReference>
<evidence type="ECO:0000256" key="1">
    <source>
        <dbReference type="ARBA" id="ARBA00004429"/>
    </source>
</evidence>
<sequence length="594" mass="65211">MAITDPSLSVSGPASPSGATLNTIVQRRRLLVLALNTATVLVLLAAMGRLLAFNGVSALEWAMLGAYALTLPWLSIGFWNAIIGLYLDLRHRDAAGHVTPQLRRTDPDAPITLRCAIIMPLRNESAESALAGFEAVQRDLARTPWAGQFEFHVLSDTNLPAIAAAERQRVDGWRARAPGARIFYRQRLDNSGFKAGNIAEFLSRCGDDHDLFLPLDADSVMGASAVLRLVRVMEANPELGLLQGLVVGRPAQSFFTRAFQFGMRHGMRSFTLGSAWWQADCGPYWGHNAVVRTAPFRDNCMLPVLPGKGPLSGHILSHDQVEAALMRRAGYEVRVLAEEDESFEENPPSLTDFILRELRWCNGNFQYFRLLGTPGLKPVSRLQLGLAILMYLTAPAWMAFILMGAVLAGGSSQLTGVPFGYGLALFAAIMTLNLFPKIMGLAQVWLNRGEARRYGGRARVVTSGLLELALSMLTAPAVAFSISIFAVGLLFGRRIQWRAQTRERYRLGWDEATRMLWPQTLTGIGLSLFLASTAPWAMIFGAPVLLALTFAIPIAVLTTLPACGAWSIRNGIFDIPEDDHRHRHETRPEILKAA</sequence>
<dbReference type="InterPro" id="IPR050321">
    <property type="entry name" value="Glycosyltr_2/OpgH_subfam"/>
</dbReference>
<dbReference type="Proteomes" id="UP001553161">
    <property type="component" value="Unassembled WGS sequence"/>
</dbReference>
<comment type="caution">
    <text evidence="14">The sequence shown here is derived from an EMBL/GenBank/DDBJ whole genome shotgun (WGS) entry which is preliminary data.</text>
</comment>
<name>A0ABV3LAN0_9RHOB</name>
<evidence type="ECO:0000256" key="8">
    <source>
        <dbReference type="ARBA" id="ARBA00022679"/>
    </source>
</evidence>
<dbReference type="NCBIfam" id="NF003962">
    <property type="entry name" value="PRK05454.2-5"/>
    <property type="match status" value="1"/>
</dbReference>
<feature type="transmembrane region" description="Helical" evidence="12">
    <location>
        <begin position="64"/>
        <end position="87"/>
    </location>
</feature>